<evidence type="ECO:0000256" key="6">
    <source>
        <dbReference type="ARBA" id="ARBA00022723"/>
    </source>
</evidence>
<sequence length="145" mass="16096">MKGPENPKLLTVERAMQEISLKDIELILGPLDPMPSSIPTIPEPQPAVAFRYPQVATSRPTVAQPQPDCVDIGTSSLSPDQEGEEEPYLVLLDPYKIKTRCPSCRRTLRFVVAARRPSIRVLQDLLLGDLHFVCPTCAKQNVYDG</sequence>
<keyword evidence="14 18" id="KW-1035">Host cytoplasm</keyword>
<keyword evidence="17 18" id="KW-1078">G1/S host cell cycle checkpoint dysregulation by virus</keyword>
<comment type="similarity">
    <text evidence="18">Belongs to the papillomaviridae E7 protein family.</text>
</comment>
<evidence type="ECO:0000256" key="14">
    <source>
        <dbReference type="ARBA" id="ARBA00023200"/>
    </source>
</evidence>
<protein>
    <recommendedName>
        <fullName evidence="18">Protein E7</fullName>
    </recommendedName>
</protein>
<comment type="PTM">
    <text evidence="18">Highly phosphorylated.</text>
</comment>
<evidence type="ECO:0000256" key="5">
    <source>
        <dbReference type="ARBA" id="ARBA00022632"/>
    </source>
</evidence>
<keyword evidence="10 18" id="KW-0805">Transcription regulation</keyword>
<comment type="subcellular location">
    <subcellularLocation>
        <location evidence="18">Host cytoplasm</location>
    </subcellularLocation>
    <subcellularLocation>
        <location evidence="18">Host nucleus</location>
    </subcellularLocation>
    <text evidence="18">Predominantly found in the host nucleus.</text>
</comment>
<evidence type="ECO:0000256" key="3">
    <source>
        <dbReference type="ARBA" id="ARBA00022562"/>
    </source>
</evidence>
<dbReference type="GO" id="GO:0039645">
    <property type="term" value="P:symbiont-mediated perturbation of host cell cycle G1/S transition checkpoint"/>
    <property type="evidence" value="ECO:0007669"/>
    <property type="project" value="UniProtKB-UniRule"/>
</dbReference>
<feature type="region of interest" description="Disordered" evidence="19">
    <location>
        <begin position="58"/>
        <end position="84"/>
    </location>
</feature>
<comment type="caution">
    <text evidence="18">Lacks conserved residue(s) required for the propagation of feature annotation.</text>
</comment>
<keyword evidence="16 18" id="KW-0899">Viral immunoevasion</keyword>
<dbReference type="GO" id="GO:0003677">
    <property type="term" value="F:DNA binding"/>
    <property type="evidence" value="ECO:0007669"/>
    <property type="project" value="UniProtKB-UniRule"/>
</dbReference>
<dbReference type="Gene3D" id="3.30.160.330">
    <property type="match status" value="1"/>
</dbReference>
<comment type="domain">
    <text evidence="18">The E7 terminal domain is an intrinsically disordered domain, whose flexibility and conformational transitions confer target adaptability to the oncoprotein. It allows adaptation to a variety of protein targets and exposes the PEST degradation sequence that regulates its turnover in the cell.</text>
</comment>
<reference evidence="20 21" key="1">
    <citation type="journal article" date="2014" name="Genome Announc.">
        <title>Complete Genome Sequence of Phodopus sungorus Papillomavirus Type 1 (PsPV1), a Novel Member of the Pipapillomavirus Genus, Isolated from a Siberian Hamster.</title>
        <authorList>
            <person name="Kocjan B.J."/>
            <person name="Hosnjak L."/>
            <person name="Racnik J."/>
            <person name="Zadravec M."/>
            <person name="Poljak M."/>
        </authorList>
    </citation>
    <scope>NUCLEOTIDE SEQUENCE [LARGE SCALE GENOMIC DNA]</scope>
</reference>
<keyword evidence="9 18" id="KW-0862">Zinc</keyword>
<keyword evidence="15" id="KW-0922">Interferon antiviral system evasion</keyword>
<evidence type="ECO:0000313" key="21">
    <source>
        <dbReference type="Proteomes" id="UP000180955"/>
    </source>
</evidence>
<keyword evidence="8 18" id="KW-1114">Inhibition of host interferon signaling pathway by virus</keyword>
<evidence type="ECO:0000256" key="18">
    <source>
        <dbReference type="HAMAP-Rule" id="MF_04004"/>
    </source>
</evidence>
<feature type="zinc finger region" evidence="18">
    <location>
        <begin position="101"/>
        <end position="137"/>
    </location>
</feature>
<evidence type="ECO:0000256" key="8">
    <source>
        <dbReference type="ARBA" id="ARBA00022830"/>
    </source>
</evidence>
<name>W8ZDN7_9PAPI</name>
<evidence type="ECO:0000256" key="15">
    <source>
        <dbReference type="ARBA" id="ARBA00023258"/>
    </source>
</evidence>
<evidence type="ECO:0000256" key="7">
    <source>
        <dbReference type="ARBA" id="ARBA00022771"/>
    </source>
</evidence>
<keyword evidence="5 18" id="KW-1090">Inhibition of host innate immune response by virus</keyword>
<keyword evidence="11 18" id="KW-0238">DNA-binding</keyword>
<comment type="function">
    <text evidence="18">Plays a role in viral genome replication by driving entry of quiescent cells into the cell cycle. Stimulation of progression from G1 to S phase allows the virus to efficiently use the cellular DNA replicating machinery to achieve viral genome replication. E7 protein has both transforming and trans-activating activities. Induces the disassembly of the E2F1 transcription factor from RB1, with subsequent transcriptional activation of E2F1-regulated S-phase genes. Interferes with host histone deacetylation mediated by HDAC1 and HDAC2, leading to transcription activation. Plays also a role in the inhibition of both antiviral and antiproliferative functions of host interferon alpha. Interaction with host TMEM173/STING impairs the ability of TMEM173/STING to sense cytosolic DNA and promote the production of type I interferon (IFN-alpha and IFN-beta).</text>
</comment>
<evidence type="ECO:0000256" key="19">
    <source>
        <dbReference type="SAM" id="MobiDB-lite"/>
    </source>
</evidence>
<keyword evidence="1 18" id="KW-1121">Modulation of host cell cycle by virus</keyword>
<dbReference type="Pfam" id="PF00527">
    <property type="entry name" value="E7"/>
    <property type="match status" value="1"/>
</dbReference>
<keyword evidence="12 18" id="KW-0010">Activator</keyword>
<proteinExistence type="inferred from homology"/>
<feature type="short sequence motif" description="Nuclear export signal" evidence="18">
    <location>
        <begin position="119"/>
        <end position="127"/>
    </location>
</feature>
<keyword evidence="4 18" id="KW-0945">Host-virus interaction</keyword>
<dbReference type="GO" id="GO:0039502">
    <property type="term" value="P:symbiont-mediated suppression of host type I interferon-mediated signaling pathway"/>
    <property type="evidence" value="ECO:0007669"/>
    <property type="project" value="UniProtKB-UniRule"/>
</dbReference>
<dbReference type="SUPFAM" id="SSF161234">
    <property type="entry name" value="E7 C-terminal domain-like"/>
    <property type="match status" value="1"/>
</dbReference>
<evidence type="ECO:0000256" key="1">
    <source>
        <dbReference type="ARBA" id="ARBA00022504"/>
    </source>
</evidence>
<accession>W8ZDN7</accession>
<evidence type="ECO:0000256" key="10">
    <source>
        <dbReference type="ARBA" id="ARBA00023015"/>
    </source>
</evidence>
<organism evidence="20 21">
    <name type="scientific">Phodopus sungorus papillomavirus 1</name>
    <dbReference type="NCBI Taxonomy" id="1487796"/>
    <lineage>
        <taxon>Viruses</taxon>
        <taxon>Monodnaviria</taxon>
        <taxon>Shotokuvirae</taxon>
        <taxon>Cossaviricota</taxon>
        <taxon>Papovaviricetes</taxon>
        <taxon>Zurhausenvirales</taxon>
        <taxon>Papillomaviridae</taxon>
        <taxon>Firstpapillomavirinae</taxon>
        <taxon>Pipapillomavirus</taxon>
        <taxon>Pipapillomavirus 1</taxon>
    </lineage>
</organism>
<dbReference type="GO" id="GO:0008270">
    <property type="term" value="F:zinc ion binding"/>
    <property type="evidence" value="ECO:0007669"/>
    <property type="project" value="UniProtKB-KW"/>
</dbReference>
<evidence type="ECO:0000256" key="9">
    <source>
        <dbReference type="ARBA" id="ARBA00022833"/>
    </source>
</evidence>
<evidence type="ECO:0000256" key="2">
    <source>
        <dbReference type="ARBA" id="ARBA00022518"/>
    </source>
</evidence>
<keyword evidence="6 18" id="KW-0479">Metal-binding</keyword>
<dbReference type="HAMAP" id="MF_04004">
    <property type="entry name" value="PPV_E7"/>
    <property type="match status" value="1"/>
</dbReference>
<keyword evidence="13 18" id="KW-0804">Transcription</keyword>
<comment type="subunit">
    <text evidence="18">Homodimer. Homooligomer. Interacts with host RB1; this interaction induces dissociation of RB1-E2F1 complex thereby disrupting RB1 activity. Interacts with host EP300; this interaction represses EP300 transcriptional activity. Interacts with protein E2; this interaction inhibits E7 oncogenic activity. Interacts with host TMEM173/STING; this interaction impairs the ability of TMEM173/STING to sense cytosolic DNA and promote the production of type I interferon (IFN-alpha and IFN-beta).</text>
</comment>
<keyword evidence="7 18" id="KW-0863">Zinc-finger</keyword>
<dbReference type="InterPro" id="IPR000148">
    <property type="entry name" value="Papilloma_E7"/>
</dbReference>
<keyword evidence="2 18" id="KW-0244">Early protein</keyword>
<evidence type="ECO:0000256" key="4">
    <source>
        <dbReference type="ARBA" id="ARBA00022581"/>
    </source>
</evidence>
<dbReference type="GO" id="GO:0006351">
    <property type="term" value="P:DNA-templated transcription"/>
    <property type="evidence" value="ECO:0007669"/>
    <property type="project" value="UniProtKB-UniRule"/>
</dbReference>
<evidence type="ECO:0000256" key="12">
    <source>
        <dbReference type="ARBA" id="ARBA00023159"/>
    </source>
</evidence>
<dbReference type="Proteomes" id="UP000180955">
    <property type="component" value="Genome"/>
</dbReference>
<dbReference type="GO" id="GO:0042025">
    <property type="term" value="C:host cell nucleus"/>
    <property type="evidence" value="ECO:0007669"/>
    <property type="project" value="UniProtKB-SubCell"/>
</dbReference>
<evidence type="ECO:0000256" key="17">
    <source>
        <dbReference type="ARBA" id="ARBA00023309"/>
    </source>
</evidence>
<gene>
    <name evidence="18 20" type="primary">E7</name>
</gene>
<dbReference type="GO" id="GO:0019904">
    <property type="term" value="F:protein domain specific binding"/>
    <property type="evidence" value="ECO:0007669"/>
    <property type="project" value="UniProtKB-UniRule"/>
</dbReference>
<evidence type="ECO:0000256" key="13">
    <source>
        <dbReference type="ARBA" id="ARBA00023163"/>
    </source>
</evidence>
<evidence type="ECO:0000313" key="20">
    <source>
        <dbReference type="EMBL" id="CDN67540.1"/>
    </source>
</evidence>
<dbReference type="EMBL" id="HG939559">
    <property type="protein sequence ID" value="CDN67540.1"/>
    <property type="molecule type" value="Genomic_DNA"/>
</dbReference>
<evidence type="ECO:0000256" key="16">
    <source>
        <dbReference type="ARBA" id="ARBA00023280"/>
    </source>
</evidence>
<dbReference type="GO" id="GO:0052170">
    <property type="term" value="P:symbiont-mediated suppression of host innate immune response"/>
    <property type="evidence" value="ECO:0007669"/>
    <property type="project" value="UniProtKB-KW"/>
</dbReference>
<dbReference type="GO" id="GO:0030430">
    <property type="term" value="C:host cell cytoplasm"/>
    <property type="evidence" value="ECO:0007669"/>
    <property type="project" value="UniProtKB-SubCell"/>
</dbReference>
<dbReference type="GO" id="GO:0003700">
    <property type="term" value="F:DNA-binding transcription factor activity"/>
    <property type="evidence" value="ECO:0007669"/>
    <property type="project" value="UniProtKB-UniRule"/>
</dbReference>
<keyword evidence="3 18" id="KW-1048">Host nucleus</keyword>
<evidence type="ECO:0000256" key="11">
    <source>
        <dbReference type="ARBA" id="ARBA00023125"/>
    </source>
</evidence>